<protein>
    <submittedName>
        <fullName evidence="2">Uncharacterized protein</fullName>
    </submittedName>
</protein>
<organism evidence="2 3">
    <name type="scientific">Streptomyces indiaensis</name>
    <dbReference type="NCBI Taxonomy" id="284033"/>
    <lineage>
        <taxon>Bacteria</taxon>
        <taxon>Bacillati</taxon>
        <taxon>Actinomycetota</taxon>
        <taxon>Actinomycetes</taxon>
        <taxon>Kitasatosporales</taxon>
        <taxon>Streptomycetaceae</taxon>
        <taxon>Streptomyces</taxon>
    </lineage>
</organism>
<accession>A0ABN3D577</accession>
<reference evidence="2 3" key="1">
    <citation type="journal article" date="2019" name="Int. J. Syst. Evol. Microbiol.">
        <title>The Global Catalogue of Microorganisms (GCM) 10K type strain sequencing project: providing services to taxonomists for standard genome sequencing and annotation.</title>
        <authorList>
            <consortium name="The Broad Institute Genomics Platform"/>
            <consortium name="The Broad Institute Genome Sequencing Center for Infectious Disease"/>
            <person name="Wu L."/>
            <person name="Ma J."/>
        </authorList>
    </citation>
    <scope>NUCLEOTIDE SEQUENCE [LARGE SCALE GENOMIC DNA]</scope>
    <source>
        <strain evidence="2 3">JCM 3053</strain>
    </source>
</reference>
<dbReference type="EMBL" id="BAAART010000013">
    <property type="protein sequence ID" value="GAA2220100.1"/>
    <property type="molecule type" value="Genomic_DNA"/>
</dbReference>
<evidence type="ECO:0000313" key="3">
    <source>
        <dbReference type="Proteomes" id="UP001501474"/>
    </source>
</evidence>
<dbReference type="RefSeq" id="WP_268839476.1">
    <property type="nucleotide sequence ID" value="NZ_BAAART010000013.1"/>
</dbReference>
<name>A0ABN3D577_9ACTN</name>
<feature type="region of interest" description="Disordered" evidence="1">
    <location>
        <begin position="67"/>
        <end position="101"/>
    </location>
</feature>
<feature type="region of interest" description="Disordered" evidence="1">
    <location>
        <begin position="135"/>
        <end position="240"/>
    </location>
</feature>
<proteinExistence type="predicted"/>
<keyword evidence="3" id="KW-1185">Reference proteome</keyword>
<evidence type="ECO:0000313" key="2">
    <source>
        <dbReference type="EMBL" id="GAA2220100.1"/>
    </source>
</evidence>
<evidence type="ECO:0000256" key="1">
    <source>
        <dbReference type="SAM" id="MobiDB-lite"/>
    </source>
</evidence>
<comment type="caution">
    <text evidence="2">The sequence shown here is derived from an EMBL/GenBank/DDBJ whole genome shotgun (WGS) entry which is preliminary data.</text>
</comment>
<dbReference type="Proteomes" id="UP001501474">
    <property type="component" value="Unassembled WGS sequence"/>
</dbReference>
<gene>
    <name evidence="2" type="ORF">GCM10010104_07210</name>
</gene>
<sequence>MTWSAALSDAALRLPRTAAGRRAVQLTLLVGGLLAVGLIWGERAHAESGVGAALPGGRAVQVDIRVHGHVPPPLPSESESESESEPQPGPQPSQQPQLPGWLPHLELRTRPLPALDPSAPQTDPTTVQTADAVPTVNPMTHGHEPPPPTASSVGAGDTPAHHLRHTDHHLRDPDHRTSHAAHTSHTGRLSLISHPRDHSHPRHPDPPTRTAPAPAEHPPGGHPDGVLGNRVVGDGGSSRHGDAHAVAMSLLAPLGLVSGVEAPTDVAGAGDAHRDISLFPA</sequence>
<feature type="compositionally biased region" description="Basic and acidic residues" evidence="1">
    <location>
        <begin position="194"/>
        <end position="206"/>
    </location>
</feature>